<accession>A0A7S0BQU6</accession>
<gene>
    <name evidence="2" type="ORF">RMAR0315_LOCUS10679</name>
</gene>
<feature type="region of interest" description="Disordered" evidence="1">
    <location>
        <begin position="83"/>
        <end position="152"/>
    </location>
</feature>
<proteinExistence type="predicted"/>
<feature type="compositionally biased region" description="Polar residues" evidence="1">
    <location>
        <begin position="135"/>
        <end position="152"/>
    </location>
</feature>
<sequence length="152" mass="16547">MIREETRTPPNIAVSKASVSKFTLDIGPISSASRAVALAIGPGPNTALPPKLIPSTAEYALIRRVHDLRASLRLHLSFSPFLPNRAEPLNTNAQSMLSNNRTFASEPDQHDELGPRGKNKMDLHRPFPEPEPVDSKTSASQATTPFLDSVQN</sequence>
<feature type="compositionally biased region" description="Basic and acidic residues" evidence="1">
    <location>
        <begin position="107"/>
        <end position="128"/>
    </location>
</feature>
<evidence type="ECO:0000256" key="1">
    <source>
        <dbReference type="SAM" id="MobiDB-lite"/>
    </source>
</evidence>
<feature type="compositionally biased region" description="Polar residues" evidence="1">
    <location>
        <begin position="89"/>
        <end position="103"/>
    </location>
</feature>
<protein>
    <submittedName>
        <fullName evidence="2">Uncharacterized protein</fullName>
    </submittedName>
</protein>
<name>A0A7S0BQU6_9RHOD</name>
<reference evidence="2" key="1">
    <citation type="submission" date="2021-01" db="EMBL/GenBank/DDBJ databases">
        <authorList>
            <person name="Corre E."/>
            <person name="Pelletier E."/>
            <person name="Niang G."/>
            <person name="Scheremetjew M."/>
            <person name="Finn R."/>
            <person name="Kale V."/>
            <person name="Holt S."/>
            <person name="Cochrane G."/>
            <person name="Meng A."/>
            <person name="Brown T."/>
            <person name="Cohen L."/>
        </authorList>
    </citation>
    <scope>NUCLEOTIDE SEQUENCE</scope>
    <source>
        <strain evidence="2">UTEX LB 2760</strain>
    </source>
</reference>
<organism evidence="2">
    <name type="scientific">Rhodosorus marinus</name>
    <dbReference type="NCBI Taxonomy" id="101924"/>
    <lineage>
        <taxon>Eukaryota</taxon>
        <taxon>Rhodophyta</taxon>
        <taxon>Stylonematophyceae</taxon>
        <taxon>Stylonematales</taxon>
        <taxon>Stylonemataceae</taxon>
        <taxon>Rhodosorus</taxon>
    </lineage>
</organism>
<dbReference type="AlphaFoldDB" id="A0A7S0BQU6"/>
<evidence type="ECO:0000313" key="2">
    <source>
        <dbReference type="EMBL" id="CAD8400683.1"/>
    </source>
</evidence>
<dbReference type="EMBL" id="HBEK01019595">
    <property type="protein sequence ID" value="CAD8400683.1"/>
    <property type="molecule type" value="Transcribed_RNA"/>
</dbReference>